<accession>A0A2W5A2V4</accession>
<proteinExistence type="predicted"/>
<keyword evidence="1" id="KW-0812">Transmembrane</keyword>
<keyword evidence="1" id="KW-0472">Membrane</keyword>
<evidence type="ECO:0000259" key="2">
    <source>
        <dbReference type="Pfam" id="PF07811"/>
    </source>
</evidence>
<keyword evidence="1" id="KW-1133">Transmembrane helix</keyword>
<evidence type="ECO:0000313" key="3">
    <source>
        <dbReference type="EMBL" id="PZO88900.1"/>
    </source>
</evidence>
<dbReference type="Proteomes" id="UP000249066">
    <property type="component" value="Unassembled WGS sequence"/>
</dbReference>
<feature type="domain" description="TadE-like" evidence="2">
    <location>
        <begin position="15"/>
        <end position="57"/>
    </location>
</feature>
<sequence length="196" mass="21167">MSKNPLHPLVGDRRGVTAIEFGIVAPVLCLMILGLSDLAYQSYTQSMLEGAVQKAARDATLESASTNIDAIDQAVIDAVHRVAPSADVKPIRKSYTTFSNIKPEKFTDTNKNGVRDPGECYDDVNGNGQWDVDPGKAGLGGADDIVVYQVTATYPRIFPMAGLLGWSSTQTLVAQTVLKNQPYSTQYQPTVVTRCN</sequence>
<dbReference type="Pfam" id="PF07811">
    <property type="entry name" value="TadE"/>
    <property type="match status" value="1"/>
</dbReference>
<reference evidence="3 4" key="1">
    <citation type="submission" date="2017-08" db="EMBL/GenBank/DDBJ databases">
        <title>Infants hospitalized years apart are colonized by the same room-sourced microbial strains.</title>
        <authorList>
            <person name="Brooks B."/>
            <person name="Olm M.R."/>
            <person name="Firek B.A."/>
            <person name="Baker R."/>
            <person name="Thomas B.C."/>
            <person name="Morowitz M.J."/>
            <person name="Banfield J.F."/>
        </authorList>
    </citation>
    <scope>NUCLEOTIDE SEQUENCE [LARGE SCALE GENOMIC DNA]</scope>
    <source>
        <strain evidence="3">S2_018_000_R2_101</strain>
    </source>
</reference>
<evidence type="ECO:0000256" key="1">
    <source>
        <dbReference type="SAM" id="Phobius"/>
    </source>
</evidence>
<dbReference type="EMBL" id="QFNN01000078">
    <property type="protein sequence ID" value="PZO88900.1"/>
    <property type="molecule type" value="Genomic_DNA"/>
</dbReference>
<evidence type="ECO:0000313" key="4">
    <source>
        <dbReference type="Proteomes" id="UP000249066"/>
    </source>
</evidence>
<comment type="caution">
    <text evidence="3">The sequence shown here is derived from an EMBL/GenBank/DDBJ whole genome shotgun (WGS) entry which is preliminary data.</text>
</comment>
<gene>
    <name evidence="3" type="ORF">DI623_11730</name>
</gene>
<organism evidence="3 4">
    <name type="scientific">Sphingomonas sanxanigenens</name>
    <dbReference type="NCBI Taxonomy" id="397260"/>
    <lineage>
        <taxon>Bacteria</taxon>
        <taxon>Pseudomonadati</taxon>
        <taxon>Pseudomonadota</taxon>
        <taxon>Alphaproteobacteria</taxon>
        <taxon>Sphingomonadales</taxon>
        <taxon>Sphingomonadaceae</taxon>
        <taxon>Sphingomonas</taxon>
    </lineage>
</organism>
<dbReference type="InterPro" id="IPR012495">
    <property type="entry name" value="TadE-like_dom"/>
</dbReference>
<dbReference type="AlphaFoldDB" id="A0A2W5A2V4"/>
<feature type="transmembrane region" description="Helical" evidence="1">
    <location>
        <begin position="21"/>
        <end position="40"/>
    </location>
</feature>
<protein>
    <recommendedName>
        <fullName evidence="2">TadE-like domain-containing protein</fullName>
    </recommendedName>
</protein>
<name>A0A2W5A2V4_9SPHN</name>